<protein>
    <submittedName>
        <fullName evidence="1">Uncharacterized protein</fullName>
    </submittedName>
</protein>
<evidence type="ECO:0000313" key="1">
    <source>
        <dbReference type="EMBL" id="SNV19639.1"/>
    </source>
</evidence>
<dbReference type="Proteomes" id="UP000242637">
    <property type="component" value="Chromosome 1"/>
</dbReference>
<dbReference type="STRING" id="1121387.GCA_000429885_01859"/>
<proteinExistence type="predicted"/>
<keyword evidence="2" id="KW-1185">Reference proteome</keyword>
<dbReference type="AlphaFoldDB" id="A0A239VCG8"/>
<accession>A0A239VCG8</accession>
<name>A0A239VCG8_9MICO</name>
<evidence type="ECO:0000313" key="2">
    <source>
        <dbReference type="Proteomes" id="UP000242637"/>
    </source>
</evidence>
<sequence>MSKGSRGEDQCVVRVGEPCRLCQPGASGPKDCQLAYLVLNDPELRDLLEEKLAGLEEAA</sequence>
<dbReference type="Pfam" id="PF20555">
    <property type="entry name" value="DUF6767"/>
    <property type="match status" value="1"/>
</dbReference>
<dbReference type="EMBL" id="LT906453">
    <property type="protein sequence ID" value="SNV19639.1"/>
    <property type="molecule type" value="Genomic_DNA"/>
</dbReference>
<organism evidence="1 2">
    <name type="scientific">Dermatophilus congolensis</name>
    <dbReference type="NCBI Taxonomy" id="1863"/>
    <lineage>
        <taxon>Bacteria</taxon>
        <taxon>Bacillati</taxon>
        <taxon>Actinomycetota</taxon>
        <taxon>Actinomycetes</taxon>
        <taxon>Micrococcales</taxon>
        <taxon>Dermatophilaceae</taxon>
        <taxon>Dermatophilus</taxon>
    </lineage>
</organism>
<reference evidence="1 2" key="1">
    <citation type="submission" date="2017-06" db="EMBL/GenBank/DDBJ databases">
        <authorList>
            <consortium name="Pathogen Informatics"/>
        </authorList>
    </citation>
    <scope>NUCLEOTIDE SEQUENCE [LARGE SCALE GENOMIC DNA]</scope>
    <source>
        <strain evidence="1 2">NCTC13039</strain>
    </source>
</reference>
<dbReference type="InterPro" id="IPR046658">
    <property type="entry name" value="DUF6767"/>
</dbReference>
<gene>
    <name evidence="1" type="ORF">SAMEA4475696_00763</name>
</gene>
<dbReference type="KEGG" id="dco:SAMEA4475696_0763"/>